<feature type="region of interest" description="Disordered" evidence="1">
    <location>
        <begin position="18"/>
        <end position="44"/>
    </location>
</feature>
<dbReference type="EMBL" id="CADCTB010000145">
    <property type="protein sequence ID" value="CAA9253929.1"/>
    <property type="molecule type" value="Genomic_DNA"/>
</dbReference>
<sequence>ARQRGAGLALPFAFLGLDRPLHRPVDPGQDGRPGRSGQRRAARSFRRAVAADVLDDRRLGREARV</sequence>
<name>A0A6J4ILU3_9ACTN</name>
<evidence type="ECO:0000256" key="1">
    <source>
        <dbReference type="SAM" id="MobiDB-lite"/>
    </source>
</evidence>
<feature type="non-terminal residue" evidence="2">
    <location>
        <position position="65"/>
    </location>
</feature>
<proteinExistence type="predicted"/>
<gene>
    <name evidence="2" type="ORF">AVDCRST_MAG10-2376</name>
</gene>
<dbReference type="AlphaFoldDB" id="A0A6J4ILU3"/>
<evidence type="ECO:0000313" key="2">
    <source>
        <dbReference type="EMBL" id="CAA9253929.1"/>
    </source>
</evidence>
<reference evidence="2" key="1">
    <citation type="submission" date="2020-02" db="EMBL/GenBank/DDBJ databases">
        <authorList>
            <person name="Meier V. D."/>
        </authorList>
    </citation>
    <scope>NUCLEOTIDE SEQUENCE</scope>
    <source>
        <strain evidence="2">AVDCRST_MAG10</strain>
    </source>
</reference>
<feature type="non-terminal residue" evidence="2">
    <location>
        <position position="1"/>
    </location>
</feature>
<accession>A0A6J4ILU3</accession>
<protein>
    <submittedName>
        <fullName evidence="2">Uncharacterized protein</fullName>
    </submittedName>
</protein>
<organism evidence="2">
    <name type="scientific">uncultured Acidimicrobiales bacterium</name>
    <dbReference type="NCBI Taxonomy" id="310071"/>
    <lineage>
        <taxon>Bacteria</taxon>
        <taxon>Bacillati</taxon>
        <taxon>Actinomycetota</taxon>
        <taxon>Acidimicrobiia</taxon>
        <taxon>Acidimicrobiales</taxon>
        <taxon>environmental samples</taxon>
    </lineage>
</organism>